<keyword evidence="3" id="KW-1185">Reference proteome</keyword>
<dbReference type="Gene3D" id="1.10.340.70">
    <property type="match status" value="1"/>
</dbReference>
<dbReference type="Pfam" id="PF00665">
    <property type="entry name" value="rve"/>
    <property type="match status" value="1"/>
</dbReference>
<dbReference type="InterPro" id="IPR050951">
    <property type="entry name" value="Retrovirus_Pol_polyprotein"/>
</dbReference>
<feature type="non-terminal residue" evidence="2">
    <location>
        <position position="1"/>
    </location>
</feature>
<evidence type="ECO:0000313" key="2">
    <source>
        <dbReference type="EMBL" id="GFR85067.1"/>
    </source>
</evidence>
<evidence type="ECO:0000313" key="3">
    <source>
        <dbReference type="Proteomes" id="UP000762676"/>
    </source>
</evidence>
<comment type="caution">
    <text evidence="2">The sequence shown here is derived from an EMBL/GenBank/DDBJ whole genome shotgun (WGS) entry which is preliminary data.</text>
</comment>
<dbReference type="Pfam" id="PF17921">
    <property type="entry name" value="Integrase_H2C2"/>
    <property type="match status" value="1"/>
</dbReference>
<organism evidence="2 3">
    <name type="scientific">Elysia marginata</name>
    <dbReference type="NCBI Taxonomy" id="1093978"/>
    <lineage>
        <taxon>Eukaryota</taxon>
        <taxon>Metazoa</taxon>
        <taxon>Spiralia</taxon>
        <taxon>Lophotrochozoa</taxon>
        <taxon>Mollusca</taxon>
        <taxon>Gastropoda</taxon>
        <taxon>Heterobranchia</taxon>
        <taxon>Euthyneura</taxon>
        <taxon>Panpulmonata</taxon>
        <taxon>Sacoglossa</taxon>
        <taxon>Placobranchoidea</taxon>
        <taxon>Plakobranchidae</taxon>
        <taxon>Elysia</taxon>
    </lineage>
</organism>
<dbReference type="AlphaFoldDB" id="A0AAV4GI01"/>
<dbReference type="FunFam" id="3.30.420.10:FF:000063">
    <property type="entry name" value="Retrovirus-related Pol polyprotein from transposon 297-like Protein"/>
    <property type="match status" value="1"/>
</dbReference>
<dbReference type="InterPro" id="IPR036397">
    <property type="entry name" value="RNaseH_sf"/>
</dbReference>
<name>A0AAV4GI01_9GAST</name>
<protein>
    <submittedName>
        <fullName evidence="2">Polyprotein</fullName>
    </submittedName>
</protein>
<dbReference type="InterPro" id="IPR001584">
    <property type="entry name" value="Integrase_cat-core"/>
</dbReference>
<dbReference type="SUPFAM" id="SSF53098">
    <property type="entry name" value="Ribonuclease H-like"/>
    <property type="match status" value="1"/>
</dbReference>
<dbReference type="FunFam" id="1.10.340.70:FF:000003">
    <property type="entry name" value="Protein CBG25708"/>
    <property type="match status" value="1"/>
</dbReference>
<reference evidence="2 3" key="1">
    <citation type="journal article" date="2021" name="Elife">
        <title>Chloroplast acquisition without the gene transfer in kleptoplastic sea slugs, Plakobranchus ocellatus.</title>
        <authorList>
            <person name="Maeda T."/>
            <person name="Takahashi S."/>
            <person name="Yoshida T."/>
            <person name="Shimamura S."/>
            <person name="Takaki Y."/>
            <person name="Nagai Y."/>
            <person name="Toyoda A."/>
            <person name="Suzuki Y."/>
            <person name="Arimoto A."/>
            <person name="Ishii H."/>
            <person name="Satoh N."/>
            <person name="Nishiyama T."/>
            <person name="Hasebe M."/>
            <person name="Maruyama T."/>
            <person name="Minagawa J."/>
            <person name="Obokata J."/>
            <person name="Shigenobu S."/>
        </authorList>
    </citation>
    <scope>NUCLEOTIDE SEQUENCE [LARGE SCALE GENOMIC DNA]</scope>
</reference>
<dbReference type="InterPro" id="IPR012337">
    <property type="entry name" value="RNaseH-like_sf"/>
</dbReference>
<dbReference type="GO" id="GO:0015074">
    <property type="term" value="P:DNA integration"/>
    <property type="evidence" value="ECO:0007669"/>
    <property type="project" value="InterPro"/>
</dbReference>
<dbReference type="GO" id="GO:0003676">
    <property type="term" value="F:nucleic acid binding"/>
    <property type="evidence" value="ECO:0007669"/>
    <property type="project" value="InterPro"/>
</dbReference>
<evidence type="ECO:0000259" key="1">
    <source>
        <dbReference type="PROSITE" id="PS50994"/>
    </source>
</evidence>
<dbReference type="Gene3D" id="3.30.420.10">
    <property type="entry name" value="Ribonuclease H-like superfamily/Ribonuclease H"/>
    <property type="match status" value="1"/>
</dbReference>
<proteinExistence type="predicted"/>
<sequence>RPASVPFPEDVKQVFNVIDNTPVTSVDIAVETSKDAKLKLVYHYTAHGWPNKSPPDVQQFFARRAEISIDNDCLLWGTRVIIPETLRSKMLKLLREEHLGIVKMKSLARSYIWWPKIDTDLENLSKSCFQCQSSRNAPAPAPLQPWNWPEKPWSRLHIDFAGPFLGKMHLIIVDAHSKWMDVCMMSKITASDTIFHLRSVFTTHGLADTIVSDNGPTFTSQEFQDFMKYNNIHHIRTAPYHPSSNGLAERAVETYKSSLRMTRGTVHEKANRFLFKYRTTPHSTTGITPAEL</sequence>
<dbReference type="EMBL" id="BMAT01004975">
    <property type="protein sequence ID" value="GFR85067.1"/>
    <property type="molecule type" value="Genomic_DNA"/>
</dbReference>
<dbReference type="PANTHER" id="PTHR37984:SF5">
    <property type="entry name" value="PROTEIN NYNRIN-LIKE"/>
    <property type="match status" value="1"/>
</dbReference>
<dbReference type="PANTHER" id="PTHR37984">
    <property type="entry name" value="PROTEIN CBG26694"/>
    <property type="match status" value="1"/>
</dbReference>
<accession>A0AAV4GI01</accession>
<dbReference type="PROSITE" id="PS50994">
    <property type="entry name" value="INTEGRASE"/>
    <property type="match status" value="1"/>
</dbReference>
<gene>
    <name evidence="2" type="ORF">ElyMa_002433400</name>
</gene>
<feature type="non-terminal residue" evidence="2">
    <location>
        <position position="292"/>
    </location>
</feature>
<dbReference type="InterPro" id="IPR041588">
    <property type="entry name" value="Integrase_H2C2"/>
</dbReference>
<dbReference type="Proteomes" id="UP000762676">
    <property type="component" value="Unassembled WGS sequence"/>
</dbReference>
<feature type="domain" description="Integrase catalytic" evidence="1">
    <location>
        <begin position="148"/>
        <end position="292"/>
    </location>
</feature>